<sequence length="122" mass="13430">MVKKVLLLALCLCFIVTLAEAAFVVRAKTGYFYDRNEKTMDEIVGLNVGKEKGLAIGAAWDKVELGLLSLDYVFGNKIISPYISISAGMDRIDISDLFRDKDDRGGNNEGKYGGELGVTIRF</sequence>
<dbReference type="AlphaFoldDB" id="A0A6M3KR21"/>
<accession>A0A6M3KR21</accession>
<dbReference type="EMBL" id="MT142527">
    <property type="protein sequence ID" value="QJA84322.1"/>
    <property type="molecule type" value="Genomic_DNA"/>
</dbReference>
<protein>
    <submittedName>
        <fullName evidence="1">Uncharacterized protein</fullName>
    </submittedName>
</protein>
<evidence type="ECO:0000313" key="2">
    <source>
        <dbReference type="EMBL" id="QJI00280.1"/>
    </source>
</evidence>
<name>A0A6M3KR21_9ZZZZ</name>
<evidence type="ECO:0000313" key="1">
    <source>
        <dbReference type="EMBL" id="QJA84322.1"/>
    </source>
</evidence>
<gene>
    <name evidence="1" type="ORF">MM415A00210_0047</name>
    <name evidence="2" type="ORF">TM448B01912_0002</name>
</gene>
<reference evidence="1" key="1">
    <citation type="submission" date="2020-03" db="EMBL/GenBank/DDBJ databases">
        <title>The deep terrestrial virosphere.</title>
        <authorList>
            <person name="Holmfeldt K."/>
            <person name="Nilsson E."/>
            <person name="Simone D."/>
            <person name="Lopez-Fernandez M."/>
            <person name="Wu X."/>
            <person name="de Brujin I."/>
            <person name="Lundin D."/>
            <person name="Andersson A."/>
            <person name="Bertilsson S."/>
            <person name="Dopson M."/>
        </authorList>
    </citation>
    <scope>NUCLEOTIDE SEQUENCE</scope>
    <source>
        <strain evidence="1">MM415A00210</strain>
        <strain evidence="2">TM448B01912</strain>
    </source>
</reference>
<dbReference type="EMBL" id="MT144841">
    <property type="protein sequence ID" value="QJI00280.1"/>
    <property type="molecule type" value="Genomic_DNA"/>
</dbReference>
<organism evidence="1">
    <name type="scientific">viral metagenome</name>
    <dbReference type="NCBI Taxonomy" id="1070528"/>
    <lineage>
        <taxon>unclassified sequences</taxon>
        <taxon>metagenomes</taxon>
        <taxon>organismal metagenomes</taxon>
    </lineage>
</organism>
<proteinExistence type="predicted"/>